<organism evidence="2 3">
    <name type="scientific">Nonomuraea thailandensis</name>
    <dbReference type="NCBI Taxonomy" id="1188745"/>
    <lineage>
        <taxon>Bacteria</taxon>
        <taxon>Bacillati</taxon>
        <taxon>Actinomycetota</taxon>
        <taxon>Actinomycetes</taxon>
        <taxon>Streptosporangiales</taxon>
        <taxon>Streptosporangiaceae</taxon>
        <taxon>Nonomuraea</taxon>
    </lineage>
</organism>
<dbReference type="Proteomes" id="UP001139648">
    <property type="component" value="Unassembled WGS sequence"/>
</dbReference>
<gene>
    <name evidence="2" type="ORF">HD597_005013</name>
</gene>
<proteinExistence type="predicted"/>
<name>A0A9X2GNP1_9ACTN</name>
<evidence type="ECO:0000313" key="3">
    <source>
        <dbReference type="Proteomes" id="UP001139648"/>
    </source>
</evidence>
<dbReference type="EMBL" id="JAMZEB010000002">
    <property type="protein sequence ID" value="MCP2357993.1"/>
    <property type="molecule type" value="Genomic_DNA"/>
</dbReference>
<comment type="caution">
    <text evidence="2">The sequence shown here is derived from an EMBL/GenBank/DDBJ whole genome shotgun (WGS) entry which is preliminary data.</text>
</comment>
<evidence type="ECO:0000313" key="2">
    <source>
        <dbReference type="EMBL" id="MCP2357993.1"/>
    </source>
</evidence>
<feature type="region of interest" description="Disordered" evidence="1">
    <location>
        <begin position="111"/>
        <end position="131"/>
    </location>
</feature>
<evidence type="ECO:0000256" key="1">
    <source>
        <dbReference type="SAM" id="MobiDB-lite"/>
    </source>
</evidence>
<keyword evidence="3" id="KW-1185">Reference proteome</keyword>
<protein>
    <submittedName>
        <fullName evidence="2">Uncharacterized protein</fullName>
    </submittedName>
</protein>
<dbReference type="AlphaFoldDB" id="A0A9X2GNP1"/>
<sequence>MELAGAALTLAVPAASQKARAAVEDNTVTYGGAFGAGVDLAYEVTPEALKETVVLHAPPREEAVHRFSVRAEGLRRRRGDDDRRPPEAAWWARRARWPRRARWCASLSAEAGAEAGAGAGADAGRFRRADL</sequence>
<reference evidence="2" key="1">
    <citation type="submission" date="2022-06" db="EMBL/GenBank/DDBJ databases">
        <title>Sequencing the genomes of 1000 actinobacteria strains.</title>
        <authorList>
            <person name="Klenk H.-P."/>
        </authorList>
    </citation>
    <scope>NUCLEOTIDE SEQUENCE</scope>
    <source>
        <strain evidence="2">DSM 46694</strain>
    </source>
</reference>
<dbReference type="RefSeq" id="WP_253745090.1">
    <property type="nucleotide sequence ID" value="NZ_BAABKA010000018.1"/>
</dbReference>
<accession>A0A9X2GNP1</accession>